<keyword evidence="6 8" id="KW-1133">Transmembrane helix</keyword>
<reference evidence="9" key="1">
    <citation type="submission" date="2022-09" db="EMBL/GenBank/DDBJ databases">
        <title>Maribacter litopenaei sp. nov., isolated from the intestinal tract of the Pacific White Shrimp, Litopenaeus vannamei.</title>
        <authorList>
            <person name="Kim S.Y."/>
            <person name="Hwang C.Y."/>
        </authorList>
    </citation>
    <scope>NUCLEOTIDE SEQUENCE</scope>
    <source>
        <strain evidence="9">HL-LV01</strain>
    </source>
</reference>
<dbReference type="SUPFAM" id="SSF103473">
    <property type="entry name" value="MFS general substrate transporter"/>
    <property type="match status" value="1"/>
</dbReference>
<dbReference type="Gene3D" id="1.20.1250.20">
    <property type="entry name" value="MFS general substrate transporter like domains"/>
    <property type="match status" value="1"/>
</dbReference>
<sequence>MFKELVKRIFDVREGEFKVSFWMLLYIFFVIAVLLIVKPTVNSLFLSELGVKQLPFAFLLVAVLATATSFLYTKAVERFALNQVIKVTLLSSIAVLTLIGALLSFKLYNGFLLYFFYCWVAIYAVLSASQFWVLANLIYNVREAKRVFGFIGAGAILGGIVGGYLASILAPWIGNENLIFIAALFLIPCLILLGNIWGFKELKIGTYRRPKNTPSTLDKPFKLIFNSKHLTYIACILAVSVLVAKLVDYMFSDFAAAAFKDADELTSFFGFWFSTFNLLSLVVQLFLTQRIVGIWGVGFSLLLLPLGIFGGSVFFLILP</sequence>
<dbReference type="EMBL" id="CP104205">
    <property type="protein sequence ID" value="UWX55684.1"/>
    <property type="molecule type" value="Genomic_DNA"/>
</dbReference>
<feature type="transmembrane region" description="Helical" evidence="8">
    <location>
        <begin position="84"/>
        <end position="105"/>
    </location>
</feature>
<comment type="subcellular location">
    <subcellularLocation>
        <location evidence="1 8">Membrane</location>
        <topology evidence="1 8">Multi-pass membrane protein</topology>
    </subcellularLocation>
</comment>
<feature type="transmembrane region" description="Helical" evidence="8">
    <location>
        <begin position="111"/>
        <end position="135"/>
    </location>
</feature>
<dbReference type="InterPro" id="IPR036259">
    <property type="entry name" value="MFS_trans_sf"/>
</dbReference>
<evidence type="ECO:0000313" key="9">
    <source>
        <dbReference type="EMBL" id="UWX55684.1"/>
    </source>
</evidence>
<feature type="transmembrane region" description="Helical" evidence="8">
    <location>
        <begin position="294"/>
        <end position="318"/>
    </location>
</feature>
<proteinExistence type="inferred from homology"/>
<keyword evidence="5 8" id="KW-0067">ATP-binding</keyword>
<dbReference type="InterPro" id="IPR004667">
    <property type="entry name" value="ADP_ATP_car_bac_type"/>
</dbReference>
<evidence type="ECO:0000256" key="4">
    <source>
        <dbReference type="ARBA" id="ARBA00022741"/>
    </source>
</evidence>
<dbReference type="PANTHER" id="PTHR43596:SF1">
    <property type="entry name" value="ADP,ATP CARRIER PROTEIN"/>
    <property type="match status" value="1"/>
</dbReference>
<evidence type="ECO:0000256" key="7">
    <source>
        <dbReference type="ARBA" id="ARBA00023136"/>
    </source>
</evidence>
<keyword evidence="2 8" id="KW-0813">Transport</keyword>
<keyword evidence="10" id="KW-1185">Reference proteome</keyword>
<evidence type="ECO:0000256" key="2">
    <source>
        <dbReference type="ARBA" id="ARBA00022448"/>
    </source>
</evidence>
<dbReference type="Proteomes" id="UP001059209">
    <property type="component" value="Chromosome"/>
</dbReference>
<gene>
    <name evidence="9" type="ORF">NYZ99_04360</name>
</gene>
<keyword evidence="4 8" id="KW-0547">Nucleotide-binding</keyword>
<evidence type="ECO:0000256" key="8">
    <source>
        <dbReference type="RuleBase" id="RU363121"/>
    </source>
</evidence>
<dbReference type="Pfam" id="PF03219">
    <property type="entry name" value="TLC"/>
    <property type="match status" value="1"/>
</dbReference>
<comment type="similarity">
    <text evidence="8">Belongs to the ADP/ATP translocase tlc family.</text>
</comment>
<feature type="transmembrane region" description="Helical" evidence="8">
    <location>
        <begin position="21"/>
        <end position="41"/>
    </location>
</feature>
<evidence type="ECO:0000256" key="5">
    <source>
        <dbReference type="ARBA" id="ARBA00022840"/>
    </source>
</evidence>
<accession>A0ABY5Y9V6</accession>
<evidence type="ECO:0000256" key="6">
    <source>
        <dbReference type="ARBA" id="ARBA00022989"/>
    </source>
</evidence>
<keyword evidence="7 8" id="KW-0472">Membrane</keyword>
<feature type="transmembrane region" description="Helical" evidence="8">
    <location>
        <begin position="229"/>
        <end position="247"/>
    </location>
</feature>
<name>A0ABY5Y9V6_9FLAO</name>
<protein>
    <recommendedName>
        <fullName evidence="8">ADP,ATP carrier protein</fullName>
    </recommendedName>
</protein>
<evidence type="ECO:0000313" key="10">
    <source>
        <dbReference type="Proteomes" id="UP001059209"/>
    </source>
</evidence>
<evidence type="ECO:0000256" key="3">
    <source>
        <dbReference type="ARBA" id="ARBA00022692"/>
    </source>
</evidence>
<feature type="transmembrane region" description="Helical" evidence="8">
    <location>
        <begin position="267"/>
        <end position="287"/>
    </location>
</feature>
<organism evidence="9 10">
    <name type="scientific">Maribacter litopenaei</name>
    <dbReference type="NCBI Taxonomy" id="2976127"/>
    <lineage>
        <taxon>Bacteria</taxon>
        <taxon>Pseudomonadati</taxon>
        <taxon>Bacteroidota</taxon>
        <taxon>Flavobacteriia</taxon>
        <taxon>Flavobacteriales</taxon>
        <taxon>Flavobacteriaceae</taxon>
        <taxon>Maribacter</taxon>
    </lineage>
</organism>
<feature type="transmembrane region" description="Helical" evidence="8">
    <location>
        <begin position="179"/>
        <end position="199"/>
    </location>
</feature>
<dbReference type="PANTHER" id="PTHR43596">
    <property type="entry name" value="ADP,ATP CARRIER PROTEIN"/>
    <property type="match status" value="1"/>
</dbReference>
<feature type="transmembrane region" description="Helical" evidence="8">
    <location>
        <begin position="147"/>
        <end position="173"/>
    </location>
</feature>
<keyword evidence="3 8" id="KW-0812">Transmembrane</keyword>
<evidence type="ECO:0000256" key="1">
    <source>
        <dbReference type="ARBA" id="ARBA00004141"/>
    </source>
</evidence>
<feature type="transmembrane region" description="Helical" evidence="8">
    <location>
        <begin position="53"/>
        <end position="72"/>
    </location>
</feature>
<dbReference type="RefSeq" id="WP_260573800.1">
    <property type="nucleotide sequence ID" value="NZ_CP104205.1"/>
</dbReference>